<comment type="caution">
    <text evidence="2">The sequence shown here is derived from an EMBL/GenBank/DDBJ whole genome shotgun (WGS) entry which is preliminary data.</text>
</comment>
<dbReference type="SUPFAM" id="SSF54001">
    <property type="entry name" value="Cysteine proteinases"/>
    <property type="match status" value="1"/>
</dbReference>
<dbReference type="PANTHER" id="PTHR33490:SF3">
    <property type="entry name" value="CONSERVED INTEGRAL MEMBRANE PROTEIN"/>
    <property type="match status" value="1"/>
</dbReference>
<dbReference type="InterPro" id="IPR038765">
    <property type="entry name" value="Papain-like_cys_pep_sf"/>
</dbReference>
<name>A0A9X8ZD17_9BACI</name>
<evidence type="ECO:0000259" key="1">
    <source>
        <dbReference type="Pfam" id="PF01841"/>
    </source>
</evidence>
<dbReference type="RefSeq" id="WP_137020556.1">
    <property type="nucleotide sequence ID" value="NZ_SZNS01000112.1"/>
</dbReference>
<dbReference type="AlphaFoldDB" id="A0A9X8ZD17"/>
<reference evidence="2 3" key="1">
    <citation type="journal article" date="2019" name="Environ. Microbiol.">
        <title>An active ?-lactamase is a part of an orchestrated cell wall stress resistance network of Bacillus subtilis and related rhizosphere species.</title>
        <authorList>
            <person name="Bucher T."/>
            <person name="Keren-Paz A."/>
            <person name="Hausser J."/>
            <person name="Olender T."/>
            <person name="Cytryn E."/>
            <person name="Kolodkin-Gal I."/>
        </authorList>
    </citation>
    <scope>NUCLEOTIDE SEQUENCE [LARGE SCALE GENOMIC DNA]</scope>
    <source>
        <strain evidence="2 3">I4</strain>
    </source>
</reference>
<protein>
    <submittedName>
        <fullName evidence="2">Transglutaminase family protein</fullName>
    </submittedName>
</protein>
<dbReference type="EMBL" id="SZNT01000536">
    <property type="protein sequence ID" value="TKH06578.1"/>
    <property type="molecule type" value="Genomic_DNA"/>
</dbReference>
<evidence type="ECO:0000313" key="2">
    <source>
        <dbReference type="EMBL" id="TKH06578.1"/>
    </source>
</evidence>
<feature type="domain" description="Transglutaminase-like" evidence="1">
    <location>
        <begin position="34"/>
        <end position="138"/>
    </location>
</feature>
<gene>
    <name evidence="2" type="ORF">FC678_23390</name>
</gene>
<dbReference type="OrthoDB" id="5296450at2"/>
<proteinExistence type="predicted"/>
<dbReference type="PANTHER" id="PTHR33490">
    <property type="entry name" value="BLR5614 PROTEIN-RELATED"/>
    <property type="match status" value="1"/>
</dbReference>
<sequence>MNMICESEKLDDYLLELSEVNYSNPIIGAKVDDLFNPSQTDIEKAKVAFEFVRDEISHSWDIKGKRVTCNASDVLAYKEGICYAKSNLLASLLRSQGIPTGFCYQRLMLFDTPEKGYCIHALNAVFFKSLNKWVRLDARGNKKGIDAQFSIDEEKLAFPTHEELDEKDYPVIYAKPHPKTIAVLEEHNDSLEMYKHHLPESL</sequence>
<dbReference type="Proteomes" id="UP000309170">
    <property type="component" value="Unassembled WGS sequence"/>
</dbReference>
<accession>A0A9X8ZD17</accession>
<organism evidence="2 3">
    <name type="scientific">Peribacillus simplex</name>
    <dbReference type="NCBI Taxonomy" id="1478"/>
    <lineage>
        <taxon>Bacteria</taxon>
        <taxon>Bacillati</taxon>
        <taxon>Bacillota</taxon>
        <taxon>Bacilli</taxon>
        <taxon>Bacillales</taxon>
        <taxon>Bacillaceae</taxon>
        <taxon>Peribacillus</taxon>
    </lineage>
</organism>
<dbReference type="InterPro" id="IPR002931">
    <property type="entry name" value="Transglutaminase-like"/>
</dbReference>
<dbReference type="Gene3D" id="3.10.620.30">
    <property type="match status" value="1"/>
</dbReference>
<evidence type="ECO:0000313" key="3">
    <source>
        <dbReference type="Proteomes" id="UP000309170"/>
    </source>
</evidence>
<dbReference type="Pfam" id="PF01841">
    <property type="entry name" value="Transglut_core"/>
    <property type="match status" value="1"/>
</dbReference>